<protein>
    <submittedName>
        <fullName evidence="1">TAXI family TRAP transporter solute-binding subunit</fullName>
    </submittedName>
</protein>
<dbReference type="Proteomes" id="UP000325116">
    <property type="component" value="Unassembled WGS sequence"/>
</dbReference>
<dbReference type="PANTHER" id="PTHR42941">
    <property type="entry name" value="SLL1037 PROTEIN"/>
    <property type="match status" value="1"/>
</dbReference>
<dbReference type="CDD" id="cd13567">
    <property type="entry name" value="PBP2_TtGluBP"/>
    <property type="match status" value="1"/>
</dbReference>
<dbReference type="PROSITE" id="PS51257">
    <property type="entry name" value="PROKAR_LIPOPROTEIN"/>
    <property type="match status" value="1"/>
</dbReference>
<gene>
    <name evidence="1" type="ORF">EPJ80_06560</name>
</gene>
<accession>A0A5C8CL83</accession>
<comment type="caution">
    <text evidence="1">The sequence shown here is derived from an EMBL/GenBank/DDBJ whole genome shotgun (WGS) entry which is preliminary data.</text>
</comment>
<reference evidence="1 2" key="1">
    <citation type="journal article" date="1992" name="Lakartidningen">
        <title>[Penicillin V and not amoxicillin is the first choice preparation in acute otitis].</title>
        <authorList>
            <person name="Kamme C."/>
            <person name="Lundgren K."/>
            <person name="Prellner K."/>
        </authorList>
    </citation>
    <scope>NUCLEOTIDE SEQUENCE [LARGE SCALE GENOMIC DNA]</scope>
    <source>
        <strain evidence="1 2">W1</strain>
    </source>
</reference>
<dbReference type="Gene3D" id="3.40.190.10">
    <property type="entry name" value="Periplasmic binding protein-like II"/>
    <property type="match status" value="2"/>
</dbReference>
<sequence length="317" mass="34392">MRKVTIIYISLFILFLIGCGKSANKNYIFATGGTSGTYYSFGGVIANLWNNNIEGVNVTAQSTGASAENLRLINRGEADFAFVQNDVMDYAYNGTDMFEGEVLSNFSAILTLYPEVVQIAATKSSGIKSIADFKGKRISVGDAGSGTEFNAKQILESYGLTFNDIRKSNLSFKESSDGLQNGTLDACFIVAGIPNAALQELSLSTDIVLVPIGDMQIREITSQYKYYTEVNIEAGEYNGVNTDTKAVAVKATIAVNNNIPKEDVYNMIKTLFDKQTNLSAAHAKGKELNINDAPKGISIPFHSGAVKYYEELGIYVK</sequence>
<evidence type="ECO:0000313" key="2">
    <source>
        <dbReference type="Proteomes" id="UP000325116"/>
    </source>
</evidence>
<dbReference type="EMBL" id="SAXT01000004">
    <property type="protein sequence ID" value="TXJ12442.1"/>
    <property type="molecule type" value="Genomic_DNA"/>
</dbReference>
<proteinExistence type="predicted"/>
<name>A0A5C8CL83_9SPIR</name>
<dbReference type="PANTHER" id="PTHR42941:SF1">
    <property type="entry name" value="SLL1037 PROTEIN"/>
    <property type="match status" value="1"/>
</dbReference>
<dbReference type="SUPFAM" id="SSF53850">
    <property type="entry name" value="Periplasmic binding protein-like II"/>
    <property type="match status" value="1"/>
</dbReference>
<dbReference type="NCBIfam" id="TIGR02122">
    <property type="entry name" value="TRAP_TAXI"/>
    <property type="match status" value="1"/>
</dbReference>
<dbReference type="InterPro" id="IPR011852">
    <property type="entry name" value="TRAP_TAXI"/>
</dbReference>
<dbReference type="RefSeq" id="WP_147758371.1">
    <property type="nucleotide sequence ID" value="NZ_SAXT01000004.1"/>
</dbReference>
<evidence type="ECO:0000313" key="1">
    <source>
        <dbReference type="EMBL" id="TXJ12442.1"/>
    </source>
</evidence>
<dbReference type="Pfam" id="PF16868">
    <property type="entry name" value="NMT1_3"/>
    <property type="match status" value="1"/>
</dbReference>
<organism evidence="1 2">
    <name type="scientific">Brachyspira aalborgi</name>
    <dbReference type="NCBI Taxonomy" id="29522"/>
    <lineage>
        <taxon>Bacteria</taxon>
        <taxon>Pseudomonadati</taxon>
        <taxon>Spirochaetota</taxon>
        <taxon>Spirochaetia</taxon>
        <taxon>Brachyspirales</taxon>
        <taxon>Brachyspiraceae</taxon>
        <taxon>Brachyspira</taxon>
    </lineage>
</organism>
<dbReference type="AlphaFoldDB" id="A0A5C8CL83"/>